<gene>
    <name evidence="1" type="ORF">ACFLIM_39460</name>
</gene>
<reference evidence="1 2" key="1">
    <citation type="submission" date="2024-10" db="EMBL/GenBank/DDBJ databases">
        <authorList>
            <person name="Topkara A.R."/>
            <person name="Saygin H."/>
        </authorList>
    </citation>
    <scope>NUCLEOTIDE SEQUENCE [LARGE SCALE GENOMIC DNA]</scope>
    <source>
        <strain evidence="1 2">M3C6</strain>
    </source>
</reference>
<keyword evidence="2" id="KW-1185">Reference proteome</keyword>
<evidence type="ECO:0000313" key="1">
    <source>
        <dbReference type="EMBL" id="MFG1709288.1"/>
    </source>
</evidence>
<dbReference type="Proteomes" id="UP001603978">
    <property type="component" value="Unassembled WGS sequence"/>
</dbReference>
<dbReference type="RefSeq" id="WP_393173921.1">
    <property type="nucleotide sequence ID" value="NZ_JBICRM010000035.1"/>
</dbReference>
<organism evidence="1 2">
    <name type="scientific">Nonomuraea marmarensis</name>
    <dbReference type="NCBI Taxonomy" id="3351344"/>
    <lineage>
        <taxon>Bacteria</taxon>
        <taxon>Bacillati</taxon>
        <taxon>Actinomycetota</taxon>
        <taxon>Actinomycetes</taxon>
        <taxon>Streptosporangiales</taxon>
        <taxon>Streptosporangiaceae</taxon>
        <taxon>Nonomuraea</taxon>
    </lineage>
</organism>
<name>A0ABW7AQI1_9ACTN</name>
<proteinExistence type="predicted"/>
<dbReference type="EMBL" id="JBICRM010000035">
    <property type="protein sequence ID" value="MFG1709288.1"/>
    <property type="molecule type" value="Genomic_DNA"/>
</dbReference>
<accession>A0ABW7AQI1</accession>
<comment type="caution">
    <text evidence="1">The sequence shown here is derived from an EMBL/GenBank/DDBJ whole genome shotgun (WGS) entry which is preliminary data.</text>
</comment>
<protein>
    <recommendedName>
        <fullName evidence="3">Transposase</fullName>
    </recommendedName>
</protein>
<evidence type="ECO:0000313" key="2">
    <source>
        <dbReference type="Proteomes" id="UP001603978"/>
    </source>
</evidence>
<evidence type="ECO:0008006" key="3">
    <source>
        <dbReference type="Google" id="ProtNLM"/>
    </source>
</evidence>
<sequence length="49" mass="5160">MSGASGGLRVIVPGEELRLTPGAAAVLLRILLKAAARVKHPQTVKEQQK</sequence>